<evidence type="ECO:0000256" key="4">
    <source>
        <dbReference type="ARBA" id="ARBA00022692"/>
    </source>
</evidence>
<evidence type="ECO:0000256" key="3">
    <source>
        <dbReference type="ARBA" id="ARBA00022475"/>
    </source>
</evidence>
<reference evidence="7 8" key="1">
    <citation type="submission" date="2015-12" db="EMBL/GenBank/DDBJ databases">
        <authorList>
            <person name="Shamseldin A."/>
            <person name="Moawad H."/>
            <person name="Abd El-Rahim W.M."/>
            <person name="Sadowsky M.J."/>
        </authorList>
    </citation>
    <scope>NUCLEOTIDE SEQUENCE [LARGE SCALE GENOMIC DNA]</scope>
    <source>
        <strain evidence="7 8">SM2</strain>
    </source>
</reference>
<organism evidence="7 8">
    <name type="scientific">Zhongshania aliphaticivorans</name>
    <dbReference type="NCBI Taxonomy" id="1470434"/>
    <lineage>
        <taxon>Bacteria</taxon>
        <taxon>Pseudomonadati</taxon>
        <taxon>Pseudomonadota</taxon>
        <taxon>Gammaproteobacteria</taxon>
        <taxon>Cellvibrionales</taxon>
        <taxon>Spongiibacteraceae</taxon>
        <taxon>Zhongshania</taxon>
    </lineage>
</organism>
<evidence type="ECO:0000313" key="8">
    <source>
        <dbReference type="Proteomes" id="UP000074119"/>
    </source>
</evidence>
<dbReference type="SUPFAM" id="SSF52540">
    <property type="entry name" value="P-loop containing nucleoside triphosphate hydrolases"/>
    <property type="match status" value="1"/>
</dbReference>
<dbReference type="KEGG" id="zal:AZF00_03050"/>
<evidence type="ECO:0000256" key="6">
    <source>
        <dbReference type="ARBA" id="ARBA00023136"/>
    </source>
</evidence>
<dbReference type="CDD" id="cd01127">
    <property type="entry name" value="TrwB_TraG_TraD_VirD4"/>
    <property type="match status" value="1"/>
</dbReference>
<dbReference type="STRING" id="1470434.AZF00_03050"/>
<comment type="similarity">
    <text evidence="2">Belongs to the VirD4/TraG family.</text>
</comment>
<dbReference type="AlphaFoldDB" id="A0A127M2A1"/>
<accession>A0A127M2A1</accession>
<evidence type="ECO:0000313" key="7">
    <source>
        <dbReference type="EMBL" id="AMO67340.1"/>
    </source>
</evidence>
<gene>
    <name evidence="7" type="ORF">AZF00_03050</name>
</gene>
<dbReference type="PANTHER" id="PTHR37937:SF1">
    <property type="entry name" value="CONJUGATIVE TRANSFER: DNA TRANSPORT"/>
    <property type="match status" value="1"/>
</dbReference>
<keyword evidence="6" id="KW-0472">Membrane</keyword>
<evidence type="ECO:0000256" key="1">
    <source>
        <dbReference type="ARBA" id="ARBA00004651"/>
    </source>
</evidence>
<evidence type="ECO:0000256" key="5">
    <source>
        <dbReference type="ARBA" id="ARBA00022989"/>
    </source>
</evidence>
<comment type="subcellular location">
    <subcellularLocation>
        <location evidence="1">Cell membrane</location>
        <topology evidence="1">Multi-pass membrane protein</topology>
    </subcellularLocation>
</comment>
<keyword evidence="5" id="KW-1133">Transmembrane helix</keyword>
<dbReference type="InterPro" id="IPR051539">
    <property type="entry name" value="T4SS-coupling_protein"/>
</dbReference>
<name>A0A127M2A1_9GAMM</name>
<dbReference type="PANTHER" id="PTHR37937">
    <property type="entry name" value="CONJUGATIVE TRANSFER: DNA TRANSPORT"/>
    <property type="match status" value="1"/>
</dbReference>
<dbReference type="InterPro" id="IPR027417">
    <property type="entry name" value="P-loop_NTPase"/>
</dbReference>
<dbReference type="Pfam" id="PF02534">
    <property type="entry name" value="T4SS-DNA_transf"/>
    <property type="match status" value="1"/>
</dbReference>
<dbReference type="InterPro" id="IPR003688">
    <property type="entry name" value="TraG/VirD4"/>
</dbReference>
<proteinExistence type="inferred from homology"/>
<dbReference type="Proteomes" id="UP000074119">
    <property type="component" value="Chromosome"/>
</dbReference>
<dbReference type="RefSeq" id="WP_062383138.1">
    <property type="nucleotide sequence ID" value="NZ_CP014544.1"/>
</dbReference>
<dbReference type="GO" id="GO:0005886">
    <property type="term" value="C:plasma membrane"/>
    <property type="evidence" value="ECO:0007669"/>
    <property type="project" value="UniProtKB-SubCell"/>
</dbReference>
<evidence type="ECO:0000256" key="2">
    <source>
        <dbReference type="ARBA" id="ARBA00008806"/>
    </source>
</evidence>
<dbReference type="Gene3D" id="3.40.50.300">
    <property type="entry name" value="P-loop containing nucleotide triphosphate hydrolases"/>
    <property type="match status" value="1"/>
</dbReference>
<keyword evidence="4" id="KW-0812">Transmembrane</keyword>
<sequence>MTSKDSDVLLGDIPRGVSTRSLKQQSAPQARWQTSSSIQQSAVLAYDPEAPCGKILVGAIGNKLVGIEDNRHILTVAGSRAGKSVAVIGNMCFYPGSILATDPKGELASLTAARRAAIGQKVYVLDPFEQTTGFAAEHRAKFNPMAALSLESPTIIEDAALIGDAMVIAAGKDPHWDESARNFIEGVILHVATAAQYEGERNLINVRSLLRRAMDWHGDDDNGDFALKAEMLANADWLGQGCGYTDVADAIEGAALDFFDKGENERASVLSTVRRHTKILEYTAMRRVLSGHDFDLADLKREAGGVTIYLCLPASRMGLCNRWLRIFINQLLDAMEREKTTPENPVLVVLDEFPVLGHMSQLENAAGQIASFGVKLWVILQDWGQGTTLYKERWESFAANAGIMQFFGNNDLATTEYISKRLGKTQINAIRGGEVGQDQARQGMTGKSETLELHDLMTPEEVTRFFARSDCKKRQLVIWAGYHPMILQRVEYFDKYGPFAELFRELLP</sequence>
<keyword evidence="3" id="KW-1003">Cell membrane</keyword>
<dbReference type="EMBL" id="CP014544">
    <property type="protein sequence ID" value="AMO67340.1"/>
    <property type="molecule type" value="Genomic_DNA"/>
</dbReference>
<protein>
    <submittedName>
        <fullName evidence="7">TRAG family protein</fullName>
    </submittedName>
</protein>